<comment type="caution">
    <text evidence="2">The sequence shown here is derived from an EMBL/GenBank/DDBJ whole genome shotgun (WGS) entry which is preliminary data.</text>
</comment>
<name>A0AAE0L3X1_9CHLO</name>
<gene>
    <name evidence="2" type="ORF">CYMTET_20503</name>
</gene>
<proteinExistence type="predicted"/>
<protein>
    <submittedName>
        <fullName evidence="2">Uncharacterized protein</fullName>
    </submittedName>
</protein>
<feature type="signal peptide" evidence="1">
    <location>
        <begin position="1"/>
        <end position="25"/>
    </location>
</feature>
<feature type="chain" id="PRO_5042076011" evidence="1">
    <location>
        <begin position="26"/>
        <end position="115"/>
    </location>
</feature>
<dbReference type="Proteomes" id="UP001190700">
    <property type="component" value="Unassembled WGS sequence"/>
</dbReference>
<accession>A0AAE0L3X1</accession>
<dbReference type="AlphaFoldDB" id="A0AAE0L3X1"/>
<keyword evidence="1" id="KW-0732">Signal</keyword>
<reference evidence="2 3" key="1">
    <citation type="journal article" date="2015" name="Genome Biol. Evol.">
        <title>Comparative Genomics of a Bacterivorous Green Alga Reveals Evolutionary Causalities and Consequences of Phago-Mixotrophic Mode of Nutrition.</title>
        <authorList>
            <person name="Burns J.A."/>
            <person name="Paasch A."/>
            <person name="Narechania A."/>
            <person name="Kim E."/>
        </authorList>
    </citation>
    <scope>NUCLEOTIDE SEQUENCE [LARGE SCALE GENOMIC DNA]</scope>
    <source>
        <strain evidence="2 3">PLY_AMNH</strain>
    </source>
</reference>
<keyword evidence="3" id="KW-1185">Reference proteome</keyword>
<evidence type="ECO:0000313" key="2">
    <source>
        <dbReference type="EMBL" id="KAK3271128.1"/>
    </source>
</evidence>
<sequence length="115" mass="13007">MSILAAPCFLATFLFFFIHIPVSFGHLGRAACNSRLAPDRTLQGLFWASYEQLKKVVKGFLESLPQAIVQIDADGMWFPLRGLAPSMVMRELEFNTLQDHSEFYVKPKGDVKRDA</sequence>
<evidence type="ECO:0000256" key="1">
    <source>
        <dbReference type="SAM" id="SignalP"/>
    </source>
</evidence>
<evidence type="ECO:0000313" key="3">
    <source>
        <dbReference type="Proteomes" id="UP001190700"/>
    </source>
</evidence>
<organism evidence="2 3">
    <name type="scientific">Cymbomonas tetramitiformis</name>
    <dbReference type="NCBI Taxonomy" id="36881"/>
    <lineage>
        <taxon>Eukaryota</taxon>
        <taxon>Viridiplantae</taxon>
        <taxon>Chlorophyta</taxon>
        <taxon>Pyramimonadophyceae</taxon>
        <taxon>Pyramimonadales</taxon>
        <taxon>Pyramimonadaceae</taxon>
        <taxon>Cymbomonas</taxon>
    </lineage>
</organism>
<dbReference type="EMBL" id="LGRX02009986">
    <property type="protein sequence ID" value="KAK3271128.1"/>
    <property type="molecule type" value="Genomic_DNA"/>
</dbReference>